<dbReference type="EC" id="2.7.13.3" evidence="3"/>
<keyword evidence="5" id="KW-0808">Transferase</keyword>
<dbReference type="Pfam" id="PF08447">
    <property type="entry name" value="PAS_3"/>
    <property type="match status" value="3"/>
</dbReference>
<dbReference type="InterPro" id="IPR003018">
    <property type="entry name" value="GAF"/>
</dbReference>
<dbReference type="OrthoDB" id="9796100at2"/>
<dbReference type="SUPFAM" id="SSF55874">
    <property type="entry name" value="ATPase domain of HSP90 chaperone/DNA topoisomerase II/histidine kinase"/>
    <property type="match status" value="1"/>
</dbReference>
<dbReference type="InterPro" id="IPR011006">
    <property type="entry name" value="CheY-like_superfamily"/>
</dbReference>
<feature type="domain" description="Histidine kinase" evidence="9">
    <location>
        <begin position="852"/>
        <end position="1077"/>
    </location>
</feature>
<evidence type="ECO:0000259" key="11">
    <source>
        <dbReference type="PROSITE" id="PS50112"/>
    </source>
</evidence>
<feature type="domain" description="PAC" evidence="12">
    <location>
        <begin position="543"/>
        <end position="596"/>
    </location>
</feature>
<feature type="domain" description="PAC" evidence="12">
    <location>
        <begin position="416"/>
        <end position="469"/>
    </location>
</feature>
<keyword evidence="6" id="KW-0418">Kinase</keyword>
<dbReference type="InterPro" id="IPR052162">
    <property type="entry name" value="Sensor_kinase/Photoreceptor"/>
</dbReference>
<dbReference type="SUPFAM" id="SSF52172">
    <property type="entry name" value="CheY-like"/>
    <property type="match status" value="1"/>
</dbReference>
<evidence type="ECO:0000313" key="14">
    <source>
        <dbReference type="Proteomes" id="UP000295030"/>
    </source>
</evidence>
<sequence>MRLDESVVASDRAIAAGGGALARRIAGYDWASTPIGPIEAWPSSLRNTVNLMLASPVPLVLLWGEHGVMIYNDAYSVFAGGRDSRLLGSNVREGWAEVADFNDNVMRVGLAGGTLSYRDLPLTLHRDGHPEQVWLNLDYSPVAGDDGNPAGVIAVVVEVTEAYHTRVALEESETRLRFLDDLGRAVADSPDAGGILATITRMAAQHLRLSSCSYADMDDDENGLTVRGDWHAQGTPSLVGRYRLGDFGERAIRELRAGNPFIVNDYAAELPSSVASAFRDVGIAAAVCMPLIRDGRLTALMAMHDSVPRRWSDYELAVIREITERSWAHIQRARAEGALREREAHHRQILDSAIDYGIVATDLDGYCTLWNRGAAEMLGWSEAEMLGRAMDMFFTPEDREAGRPLAKRREALDSGRAHDARWHLRKSGELFWGLSEMMPLRNEAGTPIGLVKLIRDRTAEYEAQEALRLSEEQLRRAQAAGGVGLFSVDLASNLIRATSEFCRLFGLPPAAEIPASMVERLVVPEDALRVSNTESREAGVAPLDVEYRIRRHDTGEERIIARKAGYERDEAGRPVRMVGAVQDVTDRRMTQLALEKSEAQFSALAQNMPNQVWTARADGALDWFNDQIYVYSGAAPGTLDGEGWTRLVHADDLPNARERWGRAVASGETYETEMRLRDAGGVYRWHLARAVPLIDARGTISAWVGTNTDIEAQKRAEEAFAQDRDRLWRISQDLMLVCDFEGFITAVNPSGERLLGWGEGEMVGRRVADFLHPEDLDANARELADSSSGATTFAFENRYRTKAGEYRLLAWSAVPGNGRIHAVGRDITEQRSVEEALRQSQKMEAVGQLTGGIAHDFNNLLQGITGSLDILGNRIAQGRSDDLARWVGGARTCADRAAALTHRLLAFSRRQPLDPRPVRANPLVASLEDMLRRTLGERIELELVLGGSLWLTRCDPNQLESAILNLAINARDAMPQGGKLTIETCNAHLDSHFAARQREVKPGQYVCICVTDTGTGMSRETIARAFEPFFTTKPIGQGTGLGLSMVYGFTRQSEGYSRIYSELGQGTTIKLYLPRYRGEEEAEDSATSLGDAPGSEAGEVVLVVEDEPVVRGLIVEVLSELGYRAIEASDGPKGLEILQSRRRIDLLITDVGLPGLNGRQVADGGRVSRPGLKVLFMTGYAENAALASGFLEPGMAMITKPFAMDILATRIREIIEK</sequence>
<dbReference type="SMART" id="SM00448">
    <property type="entry name" value="REC"/>
    <property type="match status" value="1"/>
</dbReference>
<dbReference type="SUPFAM" id="SSF47384">
    <property type="entry name" value="Homodimeric domain of signal transducing histidine kinase"/>
    <property type="match status" value="1"/>
</dbReference>
<gene>
    <name evidence="13" type="ORF">EV667_1652</name>
</gene>
<evidence type="ECO:0000313" key="13">
    <source>
        <dbReference type="EMBL" id="TCK31541.1"/>
    </source>
</evidence>
<dbReference type="InterPro" id="IPR013655">
    <property type="entry name" value="PAS_fold_3"/>
</dbReference>
<dbReference type="InterPro" id="IPR000014">
    <property type="entry name" value="PAS"/>
</dbReference>
<dbReference type="InterPro" id="IPR036097">
    <property type="entry name" value="HisK_dim/P_sf"/>
</dbReference>
<dbReference type="Gene3D" id="3.30.565.10">
    <property type="entry name" value="Histidine kinase-like ATPase, C-terminal domain"/>
    <property type="match status" value="1"/>
</dbReference>
<name>A0A4R1IAY0_ANCAQ</name>
<dbReference type="Pfam" id="PF01590">
    <property type="entry name" value="GAF"/>
    <property type="match status" value="1"/>
</dbReference>
<dbReference type="SMART" id="SM00388">
    <property type="entry name" value="HisKA"/>
    <property type="match status" value="1"/>
</dbReference>
<evidence type="ECO:0000259" key="10">
    <source>
        <dbReference type="PROSITE" id="PS50110"/>
    </source>
</evidence>
<dbReference type="InterPro" id="IPR013767">
    <property type="entry name" value="PAS_fold"/>
</dbReference>
<feature type="domain" description="PAS" evidence="11">
    <location>
        <begin position="342"/>
        <end position="415"/>
    </location>
</feature>
<dbReference type="NCBIfam" id="TIGR00229">
    <property type="entry name" value="sensory_box"/>
    <property type="match status" value="4"/>
</dbReference>
<dbReference type="GO" id="GO:0006355">
    <property type="term" value="P:regulation of DNA-templated transcription"/>
    <property type="evidence" value="ECO:0007669"/>
    <property type="project" value="InterPro"/>
</dbReference>
<dbReference type="InterPro" id="IPR016132">
    <property type="entry name" value="Phyto_chromo_attachment"/>
</dbReference>
<evidence type="ECO:0000256" key="4">
    <source>
        <dbReference type="ARBA" id="ARBA00022553"/>
    </source>
</evidence>
<feature type="domain" description="PAC" evidence="12">
    <location>
        <begin position="670"/>
        <end position="722"/>
    </location>
</feature>
<keyword evidence="4 7" id="KW-0597">Phosphoprotein</keyword>
<dbReference type="InterPro" id="IPR005467">
    <property type="entry name" value="His_kinase_dom"/>
</dbReference>
<organism evidence="13 14">
    <name type="scientific">Ancylobacter aquaticus</name>
    <dbReference type="NCBI Taxonomy" id="100"/>
    <lineage>
        <taxon>Bacteria</taxon>
        <taxon>Pseudomonadati</taxon>
        <taxon>Pseudomonadota</taxon>
        <taxon>Alphaproteobacteria</taxon>
        <taxon>Hyphomicrobiales</taxon>
        <taxon>Xanthobacteraceae</taxon>
        <taxon>Ancylobacter</taxon>
    </lineage>
</organism>
<evidence type="ECO:0000256" key="5">
    <source>
        <dbReference type="ARBA" id="ARBA00022679"/>
    </source>
</evidence>
<dbReference type="Pfam" id="PF02518">
    <property type="entry name" value="HATPase_c"/>
    <property type="match status" value="1"/>
</dbReference>
<dbReference type="CDD" id="cd00082">
    <property type="entry name" value="HisKA"/>
    <property type="match status" value="1"/>
</dbReference>
<dbReference type="CDD" id="cd16919">
    <property type="entry name" value="HATPase_CckA-like"/>
    <property type="match status" value="1"/>
</dbReference>
<dbReference type="PRINTS" id="PR00344">
    <property type="entry name" value="BCTRLSENSOR"/>
</dbReference>
<dbReference type="RefSeq" id="WP_131834745.1">
    <property type="nucleotide sequence ID" value="NZ_SMFY01000001.1"/>
</dbReference>
<evidence type="ECO:0000259" key="8">
    <source>
        <dbReference type="PROSITE" id="PS50046"/>
    </source>
</evidence>
<comment type="caution">
    <text evidence="13">The sequence shown here is derived from an EMBL/GenBank/DDBJ whole genome shotgun (WGS) entry which is preliminary data.</text>
</comment>
<dbReference type="Pfam" id="PF00512">
    <property type="entry name" value="HisKA"/>
    <property type="match status" value="1"/>
</dbReference>
<dbReference type="PANTHER" id="PTHR43304:SF1">
    <property type="entry name" value="PAC DOMAIN-CONTAINING PROTEIN"/>
    <property type="match status" value="1"/>
</dbReference>
<comment type="catalytic activity">
    <reaction evidence="1">
        <text>ATP + protein L-histidine = ADP + protein N-phospho-L-histidine.</text>
        <dbReference type="EC" id="2.7.13.3"/>
    </reaction>
</comment>
<dbReference type="InterPro" id="IPR004358">
    <property type="entry name" value="Sig_transdc_His_kin-like_C"/>
</dbReference>
<accession>A0A4R1IAY0</accession>
<evidence type="ECO:0000259" key="12">
    <source>
        <dbReference type="PROSITE" id="PS50113"/>
    </source>
</evidence>
<protein>
    <recommendedName>
        <fullName evidence="3">histidine kinase</fullName>
        <ecNumber evidence="3">2.7.13.3</ecNumber>
    </recommendedName>
</protein>
<dbReference type="InterPro" id="IPR000700">
    <property type="entry name" value="PAS-assoc_C"/>
</dbReference>
<feature type="domain" description="PAS" evidence="11">
    <location>
        <begin position="735"/>
        <end position="790"/>
    </location>
</feature>
<keyword evidence="14" id="KW-1185">Reference proteome</keyword>
<dbReference type="InterPro" id="IPR001789">
    <property type="entry name" value="Sig_transdc_resp-reg_receiver"/>
</dbReference>
<dbReference type="SUPFAM" id="SSF55785">
    <property type="entry name" value="PYP-like sensor domain (PAS domain)"/>
    <property type="match status" value="5"/>
</dbReference>
<dbReference type="Gene3D" id="3.30.450.40">
    <property type="match status" value="1"/>
</dbReference>
<dbReference type="PROSITE" id="PS50110">
    <property type="entry name" value="RESPONSE_REGULATORY"/>
    <property type="match status" value="1"/>
</dbReference>
<dbReference type="AlphaFoldDB" id="A0A4R1IAY0"/>
<feature type="domain" description="Response regulatory" evidence="10">
    <location>
        <begin position="1100"/>
        <end position="1215"/>
    </location>
</feature>
<dbReference type="InterPro" id="IPR003594">
    <property type="entry name" value="HATPase_dom"/>
</dbReference>
<dbReference type="SMART" id="SM00065">
    <property type="entry name" value="GAF"/>
    <property type="match status" value="1"/>
</dbReference>
<dbReference type="Pfam" id="PF00072">
    <property type="entry name" value="Response_reg"/>
    <property type="match status" value="1"/>
</dbReference>
<evidence type="ECO:0000256" key="2">
    <source>
        <dbReference type="ARBA" id="ARBA00006402"/>
    </source>
</evidence>
<dbReference type="SMART" id="SM00091">
    <property type="entry name" value="PAS"/>
    <property type="match status" value="4"/>
</dbReference>
<dbReference type="GO" id="GO:0000155">
    <property type="term" value="F:phosphorelay sensor kinase activity"/>
    <property type="evidence" value="ECO:0007669"/>
    <property type="project" value="InterPro"/>
</dbReference>
<dbReference type="InterPro" id="IPR035965">
    <property type="entry name" value="PAS-like_dom_sf"/>
</dbReference>
<dbReference type="Gene3D" id="3.30.450.20">
    <property type="entry name" value="PAS domain"/>
    <property type="match status" value="5"/>
</dbReference>
<evidence type="ECO:0000256" key="3">
    <source>
        <dbReference type="ARBA" id="ARBA00012438"/>
    </source>
</evidence>
<dbReference type="Gene3D" id="3.40.50.2300">
    <property type="match status" value="1"/>
</dbReference>
<evidence type="ECO:0000259" key="9">
    <source>
        <dbReference type="PROSITE" id="PS50109"/>
    </source>
</evidence>
<dbReference type="Gene3D" id="2.10.70.100">
    <property type="match status" value="1"/>
</dbReference>
<feature type="domain" description="PAS" evidence="11">
    <location>
        <begin position="470"/>
        <end position="526"/>
    </location>
</feature>
<dbReference type="PROSITE" id="PS50113">
    <property type="entry name" value="PAC"/>
    <property type="match status" value="4"/>
</dbReference>
<dbReference type="Proteomes" id="UP000295030">
    <property type="component" value="Unassembled WGS sequence"/>
</dbReference>
<dbReference type="InterPro" id="IPR029016">
    <property type="entry name" value="GAF-like_dom_sf"/>
</dbReference>
<dbReference type="EMBL" id="SMFY01000001">
    <property type="protein sequence ID" value="TCK31541.1"/>
    <property type="molecule type" value="Genomic_DNA"/>
</dbReference>
<evidence type="ECO:0000256" key="1">
    <source>
        <dbReference type="ARBA" id="ARBA00000085"/>
    </source>
</evidence>
<dbReference type="FunFam" id="3.30.450.20:FF:000099">
    <property type="entry name" value="Sensory box sensor histidine kinase"/>
    <property type="match status" value="1"/>
</dbReference>
<dbReference type="InterPro" id="IPR001610">
    <property type="entry name" value="PAC"/>
</dbReference>
<feature type="domain" description="PAS" evidence="11">
    <location>
        <begin position="597"/>
        <end position="667"/>
    </location>
</feature>
<proteinExistence type="inferred from homology"/>
<dbReference type="PROSITE" id="PS50046">
    <property type="entry name" value="PHYTOCHROME_2"/>
    <property type="match status" value="1"/>
</dbReference>
<dbReference type="SMART" id="SM00086">
    <property type="entry name" value="PAC"/>
    <property type="match status" value="5"/>
</dbReference>
<dbReference type="PROSITE" id="PS50112">
    <property type="entry name" value="PAS"/>
    <property type="match status" value="4"/>
</dbReference>
<feature type="modified residue" description="4-aspartylphosphate" evidence="7">
    <location>
        <position position="1150"/>
    </location>
</feature>
<feature type="domain" description="Phytochrome chromophore attachment site" evidence="8">
    <location>
        <begin position="278"/>
        <end position="325"/>
    </location>
</feature>
<dbReference type="Gene3D" id="1.10.287.130">
    <property type="match status" value="1"/>
</dbReference>
<dbReference type="SUPFAM" id="SSF55781">
    <property type="entry name" value="GAF domain-like"/>
    <property type="match status" value="1"/>
</dbReference>
<dbReference type="CDD" id="cd00130">
    <property type="entry name" value="PAS"/>
    <property type="match status" value="4"/>
</dbReference>
<dbReference type="InterPro" id="IPR003661">
    <property type="entry name" value="HisK_dim/P_dom"/>
</dbReference>
<feature type="domain" description="PAC" evidence="12">
    <location>
        <begin position="118"/>
        <end position="171"/>
    </location>
</feature>
<dbReference type="InterPro" id="IPR036890">
    <property type="entry name" value="HATPase_C_sf"/>
</dbReference>
<comment type="similarity">
    <text evidence="2">In the N-terminal section; belongs to the phytochrome family.</text>
</comment>
<dbReference type="PANTHER" id="PTHR43304">
    <property type="entry name" value="PHYTOCHROME-LIKE PROTEIN CPH1"/>
    <property type="match status" value="1"/>
</dbReference>
<reference evidence="13 14" key="1">
    <citation type="submission" date="2019-03" db="EMBL/GenBank/DDBJ databases">
        <title>Genomic Encyclopedia of Type Strains, Phase IV (KMG-IV): sequencing the most valuable type-strain genomes for metagenomic binning, comparative biology and taxonomic classification.</title>
        <authorList>
            <person name="Goeker M."/>
        </authorList>
    </citation>
    <scope>NUCLEOTIDE SEQUENCE [LARGE SCALE GENOMIC DNA]</scope>
    <source>
        <strain evidence="13 14">DSM 101</strain>
    </source>
</reference>
<dbReference type="PROSITE" id="PS50109">
    <property type="entry name" value="HIS_KIN"/>
    <property type="match status" value="1"/>
</dbReference>
<evidence type="ECO:0000256" key="7">
    <source>
        <dbReference type="PROSITE-ProRule" id="PRU00169"/>
    </source>
</evidence>
<dbReference type="Pfam" id="PF00989">
    <property type="entry name" value="PAS"/>
    <property type="match status" value="1"/>
</dbReference>
<evidence type="ECO:0000256" key="6">
    <source>
        <dbReference type="ARBA" id="ARBA00022777"/>
    </source>
</evidence>
<dbReference type="SMART" id="SM00387">
    <property type="entry name" value="HATPase_c"/>
    <property type="match status" value="1"/>
</dbReference>